<dbReference type="InterPro" id="IPR050572">
    <property type="entry name" value="Fe-S_Ferredoxin"/>
</dbReference>
<dbReference type="InterPro" id="IPR017900">
    <property type="entry name" value="4Fe4S_Fe_S_CS"/>
</dbReference>
<dbReference type="CDD" id="cd10564">
    <property type="entry name" value="NapF_like"/>
    <property type="match status" value="1"/>
</dbReference>
<evidence type="ECO:0000256" key="7">
    <source>
        <dbReference type="SAM" id="MobiDB-lite"/>
    </source>
</evidence>
<dbReference type="Gene3D" id="3.30.70.20">
    <property type="match status" value="2"/>
</dbReference>
<feature type="domain" description="4Fe-4S ferredoxin-type" evidence="9">
    <location>
        <begin position="142"/>
        <end position="173"/>
    </location>
</feature>
<comment type="subcellular location">
    <subcellularLocation>
        <location evidence="6">Cytoplasm</location>
    </subcellularLocation>
</comment>
<feature type="region of interest" description="Disordered" evidence="7">
    <location>
        <begin position="1"/>
        <end position="28"/>
    </location>
</feature>
<keyword evidence="1 6" id="KW-0004">4Fe-4S</keyword>
<dbReference type="InterPro" id="IPR004496">
    <property type="entry name" value="NapF"/>
</dbReference>
<dbReference type="Pfam" id="PF06796">
    <property type="entry name" value="NapE"/>
    <property type="match status" value="1"/>
</dbReference>
<dbReference type="PANTHER" id="PTHR43687">
    <property type="entry name" value="ADENYLYLSULFATE REDUCTASE, BETA SUBUNIT"/>
    <property type="match status" value="1"/>
</dbReference>
<feature type="binding site" evidence="6">
    <location>
        <position position="163"/>
    </location>
    <ligand>
        <name>[4Fe-4S] cluster</name>
        <dbReference type="ChEBI" id="CHEBI:49883"/>
        <label>2</label>
    </ligand>
</feature>
<reference evidence="10 11" key="1">
    <citation type="submission" date="2018-09" db="EMBL/GenBank/DDBJ databases">
        <title>Whole genome based analysis of evolution and adaptive divergence in Indian and Brazilian strains of Azospirillum brasilense.</title>
        <authorList>
            <person name="Singh C."/>
            <person name="Tripathi A.K."/>
        </authorList>
    </citation>
    <scope>NUCLEOTIDE SEQUENCE [LARGE SCALE GENOMIC DNA]</scope>
    <source>
        <strain evidence="10 11">MTCC4036</strain>
        <plasmid evidence="10 11">p2</plasmid>
    </source>
</reference>
<evidence type="ECO:0000256" key="2">
    <source>
        <dbReference type="ARBA" id="ARBA00022723"/>
    </source>
</evidence>
<dbReference type="SUPFAM" id="SSF54862">
    <property type="entry name" value="4Fe-4S ferredoxins"/>
    <property type="match status" value="1"/>
</dbReference>
<feature type="domain" description="4Fe-4S ferredoxin-type" evidence="9">
    <location>
        <begin position="216"/>
        <end position="245"/>
    </location>
</feature>
<evidence type="ECO:0000256" key="4">
    <source>
        <dbReference type="ARBA" id="ARBA00023004"/>
    </source>
</evidence>
<dbReference type="Pfam" id="PF12838">
    <property type="entry name" value="Fer4_7"/>
    <property type="match status" value="2"/>
</dbReference>
<feature type="binding site" evidence="6">
    <location>
        <position position="231"/>
    </location>
    <ligand>
        <name>[4Fe-4S] cluster</name>
        <dbReference type="ChEBI" id="CHEBI:49883"/>
        <label>3</label>
    </ligand>
</feature>
<keyword evidence="6" id="KW-0963">Cytoplasm</keyword>
<evidence type="ECO:0000256" key="1">
    <source>
        <dbReference type="ARBA" id="ARBA00022485"/>
    </source>
</evidence>
<evidence type="ECO:0000256" key="3">
    <source>
        <dbReference type="ARBA" id="ARBA00022737"/>
    </source>
</evidence>
<geneLocation type="plasmid" evidence="10">
    <name>p2</name>
</geneLocation>
<name>A0A4D8Q993_AZOBR</name>
<dbReference type="GO" id="GO:0051539">
    <property type="term" value="F:4 iron, 4 sulfur cluster binding"/>
    <property type="evidence" value="ECO:0007669"/>
    <property type="project" value="UniProtKB-UniRule"/>
</dbReference>
<feature type="binding site" evidence="6">
    <location>
        <position position="228"/>
    </location>
    <ligand>
        <name>[4Fe-4S] cluster</name>
        <dbReference type="ChEBI" id="CHEBI:49883"/>
        <label>3</label>
    </ligand>
</feature>
<gene>
    <name evidence="6 10" type="primary">napF</name>
    <name evidence="10" type="ORF">D3867_25060</name>
</gene>
<dbReference type="InterPro" id="IPR004448">
    <property type="entry name" value="Nitrate_reductase_NapE"/>
</dbReference>
<keyword evidence="10" id="KW-0614">Plasmid</keyword>
<feature type="binding site" evidence="6">
    <location>
        <position position="153"/>
    </location>
    <ligand>
        <name>[4Fe-4S] cluster</name>
        <dbReference type="ChEBI" id="CHEBI:49883"/>
        <label>2</label>
    </ligand>
</feature>
<feature type="binding site" evidence="6">
    <location>
        <position position="124"/>
    </location>
    <ligand>
        <name>[4Fe-4S] cluster</name>
        <dbReference type="ChEBI" id="CHEBI:49883"/>
        <label>1</label>
    </ligand>
</feature>
<keyword evidence="2 6" id="KW-0479">Metal-binding</keyword>
<evidence type="ECO:0000256" key="5">
    <source>
        <dbReference type="ARBA" id="ARBA00023014"/>
    </source>
</evidence>
<sequence length="252" mass="26536">MSRRHSPDPSPDPARFPSRAAASPPLPDPGAKRREIAMFLVLAVVIWPILSVAVVGGYGFLVWMSQLIMGPPGPPRSEGDGAMADESVDLGRRGFLRGRRRAEPAPLRPPWARTERFTDLCTRCGACADACPEGIIRRGDGGFPEVDFRRGECSFCAACAESCPEPVFDRAAASPWALAVRIGPSCLAINRVVCRSCRDACPESAIRFALAPGGVAVPVVEDDACTGCGACLAACPADAVTLQPGPETAHAP</sequence>
<dbReference type="InterPro" id="IPR010649">
    <property type="entry name" value="NapE_TorE"/>
</dbReference>
<feature type="binding site" evidence="6">
    <location>
        <position position="127"/>
    </location>
    <ligand>
        <name>[4Fe-4S] cluster</name>
        <dbReference type="ChEBI" id="CHEBI:49883"/>
        <label>1</label>
    </ligand>
</feature>
<keyword evidence="3 6" id="KW-0677">Repeat</keyword>
<dbReference type="EMBL" id="CP032332">
    <property type="protein sequence ID" value="QCO05246.1"/>
    <property type="molecule type" value="Genomic_DNA"/>
</dbReference>
<dbReference type="AlphaFoldDB" id="A0A4D8Q993"/>
<evidence type="ECO:0000313" key="10">
    <source>
        <dbReference type="EMBL" id="QCO05246.1"/>
    </source>
</evidence>
<organism evidence="10 11">
    <name type="scientific">Azospirillum brasilense</name>
    <dbReference type="NCBI Taxonomy" id="192"/>
    <lineage>
        <taxon>Bacteria</taxon>
        <taxon>Pseudomonadati</taxon>
        <taxon>Pseudomonadota</taxon>
        <taxon>Alphaproteobacteria</taxon>
        <taxon>Rhodospirillales</taxon>
        <taxon>Azospirillaceae</taxon>
        <taxon>Azospirillum</taxon>
    </lineage>
</organism>
<keyword evidence="8" id="KW-0472">Membrane</keyword>
<evidence type="ECO:0000313" key="11">
    <source>
        <dbReference type="Proteomes" id="UP000298596"/>
    </source>
</evidence>
<dbReference type="NCBIfam" id="TIGR00402">
    <property type="entry name" value="napF"/>
    <property type="match status" value="1"/>
</dbReference>
<dbReference type="PROSITE" id="PS51379">
    <property type="entry name" value="4FE4S_FER_2"/>
    <property type="match status" value="3"/>
</dbReference>
<keyword evidence="4 6" id="KW-0408">Iron</keyword>
<protein>
    <recommendedName>
        <fullName evidence="6">Ferredoxin-type protein NapF</fullName>
    </recommendedName>
</protein>
<accession>A0A4D8Q993</accession>
<comment type="function">
    <text evidence="6">Could be involved in the maturation of NapA, the catalytic subunit of the periplasmic nitrate reductase, before its export into the periplasm.</text>
</comment>
<feature type="binding site" evidence="6">
    <location>
        <position position="131"/>
    </location>
    <ligand>
        <name>[4Fe-4S] cluster</name>
        <dbReference type="ChEBI" id="CHEBI:49883"/>
        <label>1</label>
    </ligand>
</feature>
<keyword evidence="8" id="KW-0812">Transmembrane</keyword>
<feature type="domain" description="4Fe-4S ferredoxin-type" evidence="9">
    <location>
        <begin position="112"/>
        <end position="141"/>
    </location>
</feature>
<dbReference type="PANTHER" id="PTHR43687:SF1">
    <property type="entry name" value="FERREDOXIN III"/>
    <property type="match status" value="1"/>
</dbReference>
<dbReference type="HAMAP" id="MF_02201">
    <property type="entry name" value="NapF"/>
    <property type="match status" value="1"/>
</dbReference>
<feature type="binding site" evidence="6">
    <location>
        <position position="225"/>
    </location>
    <ligand>
        <name>[4Fe-4S] cluster</name>
        <dbReference type="ChEBI" id="CHEBI:49883"/>
        <label>3</label>
    </ligand>
</feature>
<keyword evidence="8" id="KW-1133">Transmembrane helix</keyword>
<dbReference type="PROSITE" id="PS00198">
    <property type="entry name" value="4FE4S_FER_1"/>
    <property type="match status" value="2"/>
</dbReference>
<dbReference type="GO" id="GO:0046872">
    <property type="term" value="F:metal ion binding"/>
    <property type="evidence" value="ECO:0007669"/>
    <property type="project" value="UniProtKB-KW"/>
</dbReference>
<dbReference type="Proteomes" id="UP000298596">
    <property type="component" value="Plasmid p2"/>
</dbReference>
<evidence type="ECO:0000259" key="9">
    <source>
        <dbReference type="PROSITE" id="PS51379"/>
    </source>
</evidence>
<comment type="subunit">
    <text evidence="6">Interacts with the cytoplasmic NapA precursor.</text>
</comment>
<comment type="cofactor">
    <cofactor evidence="6">
        <name>[4Fe-4S] cluster</name>
        <dbReference type="ChEBI" id="CHEBI:49883"/>
    </cofactor>
</comment>
<feature type="binding site" evidence="6">
    <location>
        <position position="156"/>
    </location>
    <ligand>
        <name>[4Fe-4S] cluster</name>
        <dbReference type="ChEBI" id="CHEBI:49883"/>
        <label>2</label>
    </ligand>
</feature>
<dbReference type="NCBIfam" id="TIGR02973">
    <property type="entry name" value="nitrate_rd_NapE"/>
    <property type="match status" value="1"/>
</dbReference>
<comment type="similarity">
    <text evidence="6">Belongs to the NapF family.</text>
</comment>
<feature type="transmembrane region" description="Helical" evidence="8">
    <location>
        <begin position="36"/>
        <end position="61"/>
    </location>
</feature>
<keyword evidence="5 6" id="KW-0411">Iron-sulfur</keyword>
<feature type="binding site" evidence="6">
    <location>
        <position position="159"/>
    </location>
    <ligand>
        <name>[4Fe-4S] cluster</name>
        <dbReference type="ChEBI" id="CHEBI:49883"/>
        <label>2</label>
    </ligand>
</feature>
<feature type="binding site" evidence="6">
    <location>
        <position position="121"/>
    </location>
    <ligand>
        <name>[4Fe-4S] cluster</name>
        <dbReference type="ChEBI" id="CHEBI:49883"/>
        <label>1</label>
    </ligand>
</feature>
<dbReference type="GO" id="GO:0005737">
    <property type="term" value="C:cytoplasm"/>
    <property type="evidence" value="ECO:0007669"/>
    <property type="project" value="UniProtKB-SubCell"/>
</dbReference>
<proteinExistence type="inferred from homology"/>
<evidence type="ECO:0000256" key="8">
    <source>
        <dbReference type="SAM" id="Phobius"/>
    </source>
</evidence>
<evidence type="ECO:0000256" key="6">
    <source>
        <dbReference type="HAMAP-Rule" id="MF_02201"/>
    </source>
</evidence>
<feature type="binding site" evidence="6">
    <location>
        <position position="235"/>
    </location>
    <ligand>
        <name>[4Fe-4S] cluster</name>
        <dbReference type="ChEBI" id="CHEBI:49883"/>
        <label>3</label>
    </ligand>
</feature>
<dbReference type="InterPro" id="IPR017896">
    <property type="entry name" value="4Fe4S_Fe-S-bd"/>
</dbReference>